<dbReference type="AlphaFoldDB" id="A0A2H0KF47"/>
<dbReference type="Proteomes" id="UP000231371">
    <property type="component" value="Unassembled WGS sequence"/>
</dbReference>
<evidence type="ECO:0000313" key="1">
    <source>
        <dbReference type="EMBL" id="PIQ69847.1"/>
    </source>
</evidence>
<gene>
    <name evidence="1" type="ORF">COV89_03630</name>
</gene>
<reference evidence="1 2" key="1">
    <citation type="submission" date="2017-09" db="EMBL/GenBank/DDBJ databases">
        <title>Depth-based differentiation of microbial function through sediment-hosted aquifers and enrichment of novel symbionts in the deep terrestrial subsurface.</title>
        <authorList>
            <person name="Probst A.J."/>
            <person name="Ladd B."/>
            <person name="Jarett J.K."/>
            <person name="Geller-Mcgrath D.E."/>
            <person name="Sieber C.M."/>
            <person name="Emerson J.B."/>
            <person name="Anantharaman K."/>
            <person name="Thomas B.C."/>
            <person name="Malmstrom R."/>
            <person name="Stieglmeier M."/>
            <person name="Klingl A."/>
            <person name="Woyke T."/>
            <person name="Ryan C.M."/>
            <person name="Banfield J.F."/>
        </authorList>
    </citation>
    <scope>NUCLEOTIDE SEQUENCE [LARGE SCALE GENOMIC DNA]</scope>
    <source>
        <strain evidence="1">CG11_big_fil_rev_8_21_14_0_20_40_12</strain>
    </source>
</reference>
<organism evidence="1 2">
    <name type="scientific">Candidatus Shapirobacteria bacterium CG11_big_fil_rev_8_21_14_0_20_40_12</name>
    <dbReference type="NCBI Taxonomy" id="1974889"/>
    <lineage>
        <taxon>Bacteria</taxon>
        <taxon>Candidatus Shapironibacteriota</taxon>
    </lineage>
</organism>
<accession>A0A2H0KF47</accession>
<comment type="caution">
    <text evidence="1">The sequence shown here is derived from an EMBL/GenBank/DDBJ whole genome shotgun (WGS) entry which is preliminary data.</text>
</comment>
<protein>
    <recommendedName>
        <fullName evidence="3">AbiEi antitoxin C-terminal domain-containing protein</fullName>
    </recommendedName>
</protein>
<proteinExistence type="predicted"/>
<name>A0A2H0KF47_9BACT</name>
<evidence type="ECO:0000313" key="2">
    <source>
        <dbReference type="Proteomes" id="UP000231371"/>
    </source>
</evidence>
<evidence type="ECO:0008006" key="3">
    <source>
        <dbReference type="Google" id="ProtNLM"/>
    </source>
</evidence>
<sequence length="201" mass="23441">MKLLNLHLVEEKLLELNIKIFTPAEFKVIFGVSKRAVQGFLNYNTKKGAFVHLRKGLYGLKRSPPNEFVLANRAYSPSYLSLDSALAYYNLIPETVYSITSVTTRPTREFKMNNLAYKYRKIKKEAFTGYEPKKIGGQIIYIAVPEKAVADFLYFVSLGKQTFNDRLKIEEINKTKLFQYLKLFKQKRLITFANRFLKNDR</sequence>
<dbReference type="EMBL" id="PCVI01000058">
    <property type="protein sequence ID" value="PIQ69847.1"/>
    <property type="molecule type" value="Genomic_DNA"/>
</dbReference>